<evidence type="ECO:0000256" key="2">
    <source>
        <dbReference type="ARBA" id="ARBA00004651"/>
    </source>
</evidence>
<feature type="domain" description="Fungal lipase-type" evidence="17">
    <location>
        <begin position="661"/>
        <end position="828"/>
    </location>
</feature>
<evidence type="ECO:0000256" key="1">
    <source>
        <dbReference type="ARBA" id="ARBA00001913"/>
    </source>
</evidence>
<sequence>MPALVVLNRKWHIATDDLPLPSIMGAVWHGVLLCAIAVDLAFVVRQLDNSCYYRERHIVYLSIHIACVCVNCLLHTWTFFESIRGSIFQPNRRSRVGPLAVAVSLCYALTIGNNAYGTRLIYQQARQPECPAVQGPLHLNHNRLLMFIVVANWVSLFIGCLAVFITLNLFSTYKTASTWLRSLSQLCRTATSRCSGCCGTTPPYIVAVFQGLCCGWGVSAVAGKGDGAEEEEAEEESARAMAKNMSPMVVIANVIQHVFGGVDMTLTDYLAAFALVGARHRHAKPACTYSNAAPPDWLQQQGADYASHQETHLTATSASTAPVTPNSQPNGVVAATPTAAQAMLRPPLIVEIVAATNGTSSAVNGGAAAGGGVSPAGRAVSRAGGSGSSALQPSEEGGSGLSYTAHPNASPAGAAAAASCNGTSSLPTDTLHRANGEESNPGGAYRTRASSDGAAVPTTSAIATTADADATDAATIAAQLPEMNGGMPGNINPDPKRPAGSVIPAMTTATSSVFGQAVLPDGTLPVLLHPRREWDGESRWTPNASLEVMEEAVHYMRFATAVYGWKLYFWMNRLQVTNCCLLCVGRGCNCCQRCASCGLLGPEDAGPSEGCCSPAKLMDREAITRFTGIADSDILYVSYKNKIGGLLPYYIAVDRSRRSLVVSIRGSLSFRDVVTDLLCEPTEYDVPGVASTDAQGRRVMWAHAGILRCTRAILADIQQQGVLAAALTEWPGELEARERLLAGLPSERARAVAAALQGECAGWRLVVTGHSLGAGVTGLLGPLLQADFPNLRCWAFAPPGGLMSPKAAELTRHYCVGVVHAKDMIPRLGVVTVERLVQELVTAGVHCRLTKAAIMARLVLLGRQPRQEELFEPFEQLSEEQREALRAYSDLKAYSVGSRYDNARDFVPPGRLLYLERHKAGEDEGPPCCSCNVCLLDRSSPGATFNCRWIEVDDLMAGGLVISRSMFLDHVPDNALLAMEQALQQMRAEHAQGPKAPASYPLPPPSPPRSSAAPVAAGSASQPPAFQFPPEGPLRQKPPKFPVKLLTYCPLQGAVTC</sequence>
<dbReference type="EMBL" id="BMAR01000017">
    <property type="protein sequence ID" value="GFR47184.1"/>
    <property type="molecule type" value="Genomic_DNA"/>
</dbReference>
<dbReference type="GO" id="GO:0046872">
    <property type="term" value="F:metal ion binding"/>
    <property type="evidence" value="ECO:0007669"/>
    <property type="project" value="UniProtKB-KW"/>
</dbReference>
<feature type="compositionally biased region" description="Low complexity" evidence="15">
    <location>
        <begin position="404"/>
        <end position="425"/>
    </location>
</feature>
<evidence type="ECO:0000256" key="5">
    <source>
        <dbReference type="ARBA" id="ARBA00022692"/>
    </source>
</evidence>
<dbReference type="GO" id="GO:0016298">
    <property type="term" value="F:lipase activity"/>
    <property type="evidence" value="ECO:0007669"/>
    <property type="project" value="TreeGrafter"/>
</dbReference>
<evidence type="ECO:0000256" key="3">
    <source>
        <dbReference type="ARBA" id="ARBA00022475"/>
    </source>
</evidence>
<evidence type="ECO:0000313" key="19">
    <source>
        <dbReference type="Proteomes" id="UP001054857"/>
    </source>
</evidence>
<reference evidence="18 19" key="1">
    <citation type="journal article" date="2021" name="Sci. Rep.">
        <title>Genome sequencing of the multicellular alga Astrephomene provides insights into convergent evolution of germ-soma differentiation.</title>
        <authorList>
            <person name="Yamashita S."/>
            <person name="Yamamoto K."/>
            <person name="Matsuzaki R."/>
            <person name="Suzuki S."/>
            <person name="Yamaguchi H."/>
            <person name="Hirooka S."/>
            <person name="Minakuchi Y."/>
            <person name="Miyagishima S."/>
            <person name="Kawachi M."/>
            <person name="Toyoda A."/>
            <person name="Nozaki H."/>
        </authorList>
    </citation>
    <scope>NUCLEOTIDE SEQUENCE [LARGE SCALE GENOMIC DNA]</scope>
    <source>
        <strain evidence="18 19">NIES-4017</strain>
    </source>
</reference>
<evidence type="ECO:0000313" key="18">
    <source>
        <dbReference type="EMBL" id="GFR47184.1"/>
    </source>
</evidence>
<evidence type="ECO:0000256" key="13">
    <source>
        <dbReference type="ARBA" id="ARBA00024531"/>
    </source>
</evidence>
<keyword evidence="19" id="KW-1185">Reference proteome</keyword>
<evidence type="ECO:0000259" key="17">
    <source>
        <dbReference type="Pfam" id="PF01764"/>
    </source>
</evidence>
<feature type="transmembrane region" description="Helical" evidence="16">
    <location>
        <begin position="26"/>
        <end position="45"/>
    </location>
</feature>
<evidence type="ECO:0000256" key="8">
    <source>
        <dbReference type="ARBA" id="ARBA00022837"/>
    </source>
</evidence>
<evidence type="ECO:0000256" key="12">
    <source>
        <dbReference type="ARBA" id="ARBA00023136"/>
    </source>
</evidence>
<dbReference type="AlphaFoldDB" id="A0AAD3DU80"/>
<evidence type="ECO:0000256" key="4">
    <source>
        <dbReference type="ARBA" id="ARBA00022553"/>
    </source>
</evidence>
<feature type="region of interest" description="Disordered" evidence="15">
    <location>
        <begin position="302"/>
        <end position="332"/>
    </location>
</feature>
<evidence type="ECO:0000256" key="15">
    <source>
        <dbReference type="SAM" id="MobiDB-lite"/>
    </source>
</evidence>
<keyword evidence="3" id="KW-1003">Cell membrane</keyword>
<keyword evidence="9" id="KW-0442">Lipid degradation</keyword>
<comment type="subcellular location">
    <subcellularLocation>
        <location evidence="2">Cell membrane</location>
        <topology evidence="2">Multi-pass membrane protein</topology>
    </subcellularLocation>
</comment>
<dbReference type="Proteomes" id="UP001054857">
    <property type="component" value="Unassembled WGS sequence"/>
</dbReference>
<keyword evidence="5 16" id="KW-0812">Transmembrane</keyword>
<keyword evidence="10 16" id="KW-1133">Transmembrane helix</keyword>
<feature type="compositionally biased region" description="Low complexity" evidence="15">
    <location>
        <begin position="1009"/>
        <end position="1025"/>
    </location>
</feature>
<name>A0AAD3DU80_9CHLO</name>
<comment type="caution">
    <text evidence="18">The sequence shown here is derived from an EMBL/GenBank/DDBJ whole genome shotgun (WGS) entry which is preliminary data.</text>
</comment>
<accession>A0AAD3DU80</accession>
<evidence type="ECO:0000256" key="7">
    <source>
        <dbReference type="ARBA" id="ARBA00022801"/>
    </source>
</evidence>
<dbReference type="CDD" id="cd00519">
    <property type="entry name" value="Lipase_3"/>
    <property type="match status" value="1"/>
</dbReference>
<organism evidence="18 19">
    <name type="scientific">Astrephomene gubernaculifera</name>
    <dbReference type="NCBI Taxonomy" id="47775"/>
    <lineage>
        <taxon>Eukaryota</taxon>
        <taxon>Viridiplantae</taxon>
        <taxon>Chlorophyta</taxon>
        <taxon>core chlorophytes</taxon>
        <taxon>Chlorophyceae</taxon>
        <taxon>CS clade</taxon>
        <taxon>Chlamydomonadales</taxon>
        <taxon>Astrephomenaceae</taxon>
        <taxon>Astrephomene</taxon>
    </lineage>
</organism>
<evidence type="ECO:0000256" key="16">
    <source>
        <dbReference type="SAM" id="Phobius"/>
    </source>
</evidence>
<dbReference type="InterPro" id="IPR002921">
    <property type="entry name" value="Fungal_lipase-type"/>
</dbReference>
<dbReference type="SUPFAM" id="SSF53474">
    <property type="entry name" value="alpha/beta-Hydrolases"/>
    <property type="match status" value="1"/>
</dbReference>
<feature type="transmembrane region" description="Helical" evidence="16">
    <location>
        <begin position="97"/>
        <end position="116"/>
    </location>
</feature>
<dbReference type="InterPro" id="IPR029058">
    <property type="entry name" value="AB_hydrolase_fold"/>
</dbReference>
<evidence type="ECO:0000256" key="14">
    <source>
        <dbReference type="ARBA" id="ARBA00026104"/>
    </source>
</evidence>
<dbReference type="EC" id="3.1.1.116" evidence="14"/>
<feature type="transmembrane region" description="Helical" evidence="16">
    <location>
        <begin position="144"/>
        <end position="167"/>
    </location>
</feature>
<feature type="region of interest" description="Disordered" evidence="15">
    <location>
        <begin position="367"/>
        <end position="456"/>
    </location>
</feature>
<dbReference type="GO" id="GO:0016042">
    <property type="term" value="P:lipid catabolic process"/>
    <property type="evidence" value="ECO:0007669"/>
    <property type="project" value="UniProtKB-KW"/>
</dbReference>
<dbReference type="Gene3D" id="3.40.50.1820">
    <property type="entry name" value="alpha/beta hydrolase"/>
    <property type="match status" value="1"/>
</dbReference>
<evidence type="ECO:0000256" key="9">
    <source>
        <dbReference type="ARBA" id="ARBA00022963"/>
    </source>
</evidence>
<proteinExistence type="predicted"/>
<dbReference type="Pfam" id="PF01764">
    <property type="entry name" value="Lipase_3"/>
    <property type="match status" value="1"/>
</dbReference>
<keyword evidence="12 16" id="KW-0472">Membrane</keyword>
<dbReference type="PANTHER" id="PTHR45792:SF8">
    <property type="entry name" value="DIACYLGLYCEROL LIPASE-ALPHA"/>
    <property type="match status" value="1"/>
</dbReference>
<feature type="region of interest" description="Disordered" evidence="15">
    <location>
        <begin position="986"/>
        <end position="1038"/>
    </location>
</feature>
<gene>
    <name evidence="18" type="ORF">Agub_g8776</name>
</gene>
<evidence type="ECO:0000256" key="11">
    <source>
        <dbReference type="ARBA" id="ARBA00023098"/>
    </source>
</evidence>
<keyword evidence="4" id="KW-0597">Phosphoprotein</keyword>
<feature type="transmembrane region" description="Helical" evidence="16">
    <location>
        <begin position="57"/>
        <end position="77"/>
    </location>
</feature>
<dbReference type="PANTHER" id="PTHR45792">
    <property type="entry name" value="DIACYLGLYCEROL LIPASE HOMOLOG-RELATED"/>
    <property type="match status" value="1"/>
</dbReference>
<evidence type="ECO:0000256" key="10">
    <source>
        <dbReference type="ARBA" id="ARBA00022989"/>
    </source>
</evidence>
<evidence type="ECO:0000256" key="6">
    <source>
        <dbReference type="ARBA" id="ARBA00022723"/>
    </source>
</evidence>
<comment type="catalytic activity">
    <reaction evidence="13">
        <text>a 1,2-diacyl-sn-glycerol + H2O = a 2-acylglycerol + a fatty acid + H(+)</text>
        <dbReference type="Rhea" id="RHEA:33275"/>
        <dbReference type="ChEBI" id="CHEBI:15377"/>
        <dbReference type="ChEBI" id="CHEBI:15378"/>
        <dbReference type="ChEBI" id="CHEBI:17389"/>
        <dbReference type="ChEBI" id="CHEBI:17815"/>
        <dbReference type="ChEBI" id="CHEBI:28868"/>
        <dbReference type="EC" id="3.1.1.116"/>
    </reaction>
    <physiologicalReaction direction="left-to-right" evidence="13">
        <dbReference type="Rhea" id="RHEA:33276"/>
    </physiologicalReaction>
</comment>
<protein>
    <recommendedName>
        <fullName evidence="14">sn-1-specific diacylglycerol lipase</fullName>
        <ecNumber evidence="14">3.1.1.116</ecNumber>
    </recommendedName>
</protein>
<keyword evidence="11" id="KW-0443">Lipid metabolism</keyword>
<keyword evidence="6" id="KW-0479">Metal-binding</keyword>
<dbReference type="InterPro" id="IPR052214">
    <property type="entry name" value="DAG_Lipase-Related"/>
</dbReference>
<keyword evidence="8" id="KW-0106">Calcium</keyword>
<dbReference type="GO" id="GO:0005886">
    <property type="term" value="C:plasma membrane"/>
    <property type="evidence" value="ECO:0007669"/>
    <property type="project" value="UniProtKB-SubCell"/>
</dbReference>
<comment type="cofactor">
    <cofactor evidence="1">
        <name>Ca(2+)</name>
        <dbReference type="ChEBI" id="CHEBI:29108"/>
    </cofactor>
</comment>
<keyword evidence="7" id="KW-0378">Hydrolase</keyword>